<gene>
    <name evidence="2" type="ORF">H5P28_15680</name>
</gene>
<reference evidence="2 3" key="1">
    <citation type="submission" date="2020-07" db="EMBL/GenBank/DDBJ databases">
        <authorList>
            <person name="Feng X."/>
        </authorList>
    </citation>
    <scope>NUCLEOTIDE SEQUENCE [LARGE SCALE GENOMIC DNA]</scope>
    <source>
        <strain evidence="2 3">JCM31066</strain>
    </source>
</reference>
<evidence type="ECO:0000313" key="2">
    <source>
        <dbReference type="EMBL" id="MBC2595707.1"/>
    </source>
</evidence>
<name>A0A842HJP5_9BACT</name>
<dbReference type="SUPFAM" id="SSF51735">
    <property type="entry name" value="NAD(P)-binding Rossmann-fold domains"/>
    <property type="match status" value="1"/>
</dbReference>
<keyword evidence="3" id="KW-1185">Reference proteome</keyword>
<feature type="domain" description="NAD-dependent epimerase/dehydratase" evidence="1">
    <location>
        <begin position="41"/>
        <end position="208"/>
    </location>
</feature>
<dbReference type="InterPro" id="IPR036291">
    <property type="entry name" value="NAD(P)-bd_dom_sf"/>
</dbReference>
<protein>
    <submittedName>
        <fullName evidence="2">NAD(P)-dependent oxidoreductase</fullName>
    </submittedName>
</protein>
<evidence type="ECO:0000313" key="3">
    <source>
        <dbReference type="Proteomes" id="UP000546464"/>
    </source>
</evidence>
<comment type="caution">
    <text evidence="2">The sequence shown here is derived from an EMBL/GenBank/DDBJ whole genome shotgun (WGS) entry which is preliminary data.</text>
</comment>
<dbReference type="Gene3D" id="3.40.50.720">
    <property type="entry name" value="NAD(P)-binding Rossmann-like Domain"/>
    <property type="match status" value="1"/>
</dbReference>
<sequence length="350" mass="37800">MVIMSSSQTHALPSTSAEADAFLSEPSPGLLESLSQLEGPVTVLGAGGKMGLHICRMLKRSGELLGKEIEVTAVSRFRTLRGREVFEQAGIKTAPCELEDEVALAGLENSPNIIFMAGAKFGTSDQPDLLKRMNADLPIKASKRFPGAKIIVFSTGCVYAMVTPESGGSRESDPTEPPGIYAQSCLDREKAFTAAACDFGSRVCLVRLNYSTEFRYGVLVDICQKVLLGEPVSLDMGWVNVIWQRDAVDHILRTFTVADTSAKPLNITGSGIHSVRDIALGFGKLLNKPVTFSGSEGNVAWLNNASTSHKLFGEPPTSLETMMEWTASWALQGGEIYNKPTGFEKRDGKF</sequence>
<dbReference type="AlphaFoldDB" id="A0A842HJP5"/>
<dbReference type="InterPro" id="IPR001509">
    <property type="entry name" value="Epimerase_deHydtase"/>
</dbReference>
<dbReference type="EMBL" id="JACHVB010000052">
    <property type="protein sequence ID" value="MBC2595707.1"/>
    <property type="molecule type" value="Genomic_DNA"/>
</dbReference>
<accession>A0A842HJP5</accession>
<organism evidence="2 3">
    <name type="scientific">Ruficoccus amylovorans</name>
    <dbReference type="NCBI Taxonomy" id="1804625"/>
    <lineage>
        <taxon>Bacteria</taxon>
        <taxon>Pseudomonadati</taxon>
        <taxon>Verrucomicrobiota</taxon>
        <taxon>Opitutia</taxon>
        <taxon>Puniceicoccales</taxon>
        <taxon>Cerasicoccaceae</taxon>
        <taxon>Ruficoccus</taxon>
    </lineage>
</organism>
<proteinExistence type="predicted"/>
<dbReference type="Proteomes" id="UP000546464">
    <property type="component" value="Unassembled WGS sequence"/>
</dbReference>
<evidence type="ECO:0000259" key="1">
    <source>
        <dbReference type="Pfam" id="PF01370"/>
    </source>
</evidence>
<dbReference type="Pfam" id="PF01370">
    <property type="entry name" value="Epimerase"/>
    <property type="match status" value="1"/>
</dbReference>